<dbReference type="EMBL" id="JACHJU010000002">
    <property type="protein sequence ID" value="MBB4940889.1"/>
    <property type="molecule type" value="Genomic_DNA"/>
</dbReference>
<gene>
    <name evidence="2" type="ORF">FHR32_005266</name>
</gene>
<dbReference type="AlphaFoldDB" id="A0A7W7WC52"/>
<comment type="caution">
    <text evidence="2">The sequence shown here is derived from an EMBL/GenBank/DDBJ whole genome shotgun (WGS) entry which is preliminary data.</text>
</comment>
<feature type="region of interest" description="Disordered" evidence="1">
    <location>
        <begin position="1"/>
        <end position="33"/>
    </location>
</feature>
<accession>A0A7W7WC52</accession>
<evidence type="ECO:0000313" key="3">
    <source>
        <dbReference type="Proteomes" id="UP000534286"/>
    </source>
</evidence>
<feature type="compositionally biased region" description="Low complexity" evidence="1">
    <location>
        <begin position="17"/>
        <end position="33"/>
    </location>
</feature>
<organism evidence="2 3">
    <name type="scientific">Streptosporangium album</name>
    <dbReference type="NCBI Taxonomy" id="47479"/>
    <lineage>
        <taxon>Bacteria</taxon>
        <taxon>Bacillati</taxon>
        <taxon>Actinomycetota</taxon>
        <taxon>Actinomycetes</taxon>
        <taxon>Streptosporangiales</taxon>
        <taxon>Streptosporangiaceae</taxon>
        <taxon>Streptosporangium</taxon>
    </lineage>
</organism>
<dbReference type="Proteomes" id="UP000534286">
    <property type="component" value="Unassembled WGS sequence"/>
</dbReference>
<evidence type="ECO:0000256" key="1">
    <source>
        <dbReference type="SAM" id="MobiDB-lite"/>
    </source>
</evidence>
<protein>
    <submittedName>
        <fullName evidence="2">Uncharacterized protein</fullName>
    </submittedName>
</protein>
<name>A0A7W7WC52_9ACTN</name>
<reference evidence="2 3" key="1">
    <citation type="submission" date="2020-08" db="EMBL/GenBank/DDBJ databases">
        <title>Sequencing the genomes of 1000 actinobacteria strains.</title>
        <authorList>
            <person name="Klenk H.-P."/>
        </authorList>
    </citation>
    <scope>NUCLEOTIDE SEQUENCE [LARGE SCALE GENOMIC DNA]</scope>
    <source>
        <strain evidence="2 3">DSM 43023</strain>
    </source>
</reference>
<feature type="compositionally biased region" description="Polar residues" evidence="1">
    <location>
        <begin position="1"/>
        <end position="10"/>
    </location>
</feature>
<evidence type="ECO:0000313" key="2">
    <source>
        <dbReference type="EMBL" id="MBB4940889.1"/>
    </source>
</evidence>
<proteinExistence type="predicted"/>
<sequence length="68" mass="6940">MKPPVRSNTRCAERSRSGSAATTSGGTSSGSWRGAFVGGELLVRAVTQGTGAERLPGNFPGYTLLPTA</sequence>
<keyword evidence="3" id="KW-1185">Reference proteome</keyword>